<dbReference type="AlphaFoldDB" id="A0A9Q4PUR7"/>
<name>A0A9Q4PUR7_9BACT</name>
<evidence type="ECO:0000313" key="2">
    <source>
        <dbReference type="Proteomes" id="UP001075461"/>
    </source>
</evidence>
<gene>
    <name evidence="1" type="ORF">O6B92_08740</name>
</gene>
<evidence type="ECO:0000313" key="1">
    <source>
        <dbReference type="EMBL" id="MCZ6162412.1"/>
    </source>
</evidence>
<proteinExistence type="predicted"/>
<dbReference type="RefSeq" id="WP_269480645.1">
    <property type="nucleotide sequence ID" value="NZ_JAPXGH010000011.1"/>
</dbReference>
<accession>A0A9Q4PUR7</accession>
<organism evidence="1 2">
    <name type="scientific">Campylobacter ureolyticus</name>
    <dbReference type="NCBI Taxonomy" id="827"/>
    <lineage>
        <taxon>Bacteria</taxon>
        <taxon>Pseudomonadati</taxon>
        <taxon>Campylobacterota</taxon>
        <taxon>Epsilonproteobacteria</taxon>
        <taxon>Campylobacterales</taxon>
        <taxon>Campylobacteraceae</taxon>
        <taxon>Campylobacter</taxon>
    </lineage>
</organism>
<comment type="caution">
    <text evidence="1">The sequence shown here is derived from an EMBL/GenBank/DDBJ whole genome shotgun (WGS) entry which is preliminary data.</text>
</comment>
<dbReference type="Proteomes" id="UP001075461">
    <property type="component" value="Unassembled WGS sequence"/>
</dbReference>
<protein>
    <submittedName>
        <fullName evidence="1">Uncharacterized protein</fullName>
    </submittedName>
</protein>
<reference evidence="1" key="1">
    <citation type="submission" date="2022-12" db="EMBL/GenBank/DDBJ databases">
        <title>Species Delineation and Comparative Genomics within the Campylobacter ureolyticus Complex.</title>
        <authorList>
            <person name="Maki J."/>
            <person name="Howard M."/>
            <person name="Connelly S."/>
            <person name="Hardy D.J."/>
            <person name="Cameron A."/>
        </authorList>
    </citation>
    <scope>NUCLEOTIDE SEQUENCE</scope>
    <source>
        <strain evidence="1">URMC_786</strain>
    </source>
</reference>
<dbReference type="EMBL" id="JAPXGP010000008">
    <property type="protein sequence ID" value="MCZ6162412.1"/>
    <property type="molecule type" value="Genomic_DNA"/>
</dbReference>
<sequence>MLPNSKKLEYTNNSKELLRQIKELSDKDKTKKDDKSFVESLKVKQKTKNKAISNKESILKMWDIGDRMRKFYGAFRECGVFTQSQINDLNFKKELFCEMMSKVEFTNDKDK</sequence>